<keyword evidence="4" id="KW-1185">Reference proteome</keyword>
<feature type="compositionally biased region" description="Low complexity" evidence="2">
    <location>
        <begin position="456"/>
        <end position="483"/>
    </location>
</feature>
<organism evidence="3 4">
    <name type="scientific">[Emmonsia] crescens</name>
    <dbReference type="NCBI Taxonomy" id="73230"/>
    <lineage>
        <taxon>Eukaryota</taxon>
        <taxon>Fungi</taxon>
        <taxon>Dikarya</taxon>
        <taxon>Ascomycota</taxon>
        <taxon>Pezizomycotina</taxon>
        <taxon>Eurotiomycetes</taxon>
        <taxon>Eurotiomycetidae</taxon>
        <taxon>Onygenales</taxon>
        <taxon>Ajellomycetaceae</taxon>
        <taxon>Emergomyces</taxon>
    </lineage>
</organism>
<accession>A0A2B7ZHU4</accession>
<name>A0A2B7ZHU4_9EURO</name>
<dbReference type="Proteomes" id="UP000226031">
    <property type="component" value="Unassembled WGS sequence"/>
</dbReference>
<dbReference type="EMBL" id="PDND01000083">
    <property type="protein sequence ID" value="PGH32738.1"/>
    <property type="molecule type" value="Genomic_DNA"/>
</dbReference>
<evidence type="ECO:0000313" key="4">
    <source>
        <dbReference type="Proteomes" id="UP000226031"/>
    </source>
</evidence>
<protein>
    <submittedName>
        <fullName evidence="3">Uncharacterized protein</fullName>
    </submittedName>
</protein>
<dbReference type="VEuPathDB" id="FungiDB:EMCG_01613"/>
<feature type="compositionally biased region" description="Basic and acidic residues" evidence="2">
    <location>
        <begin position="33"/>
        <end position="51"/>
    </location>
</feature>
<evidence type="ECO:0000313" key="3">
    <source>
        <dbReference type="EMBL" id="PGH32738.1"/>
    </source>
</evidence>
<gene>
    <name evidence="3" type="ORF">GX50_04451</name>
</gene>
<feature type="region of interest" description="Disordered" evidence="2">
    <location>
        <begin position="413"/>
        <end position="487"/>
    </location>
</feature>
<reference evidence="3 4" key="1">
    <citation type="submission" date="2017-10" db="EMBL/GenBank/DDBJ databases">
        <title>Comparative genomics in systemic dimorphic fungi from Ajellomycetaceae.</title>
        <authorList>
            <person name="Munoz J.F."/>
            <person name="Mcewen J.G."/>
            <person name="Clay O.K."/>
            <person name="Cuomo C.A."/>
        </authorList>
    </citation>
    <scope>NUCLEOTIDE SEQUENCE [LARGE SCALE GENOMIC DNA]</scope>
    <source>
        <strain evidence="3 4">UAMH4076</strain>
    </source>
</reference>
<comment type="caution">
    <text evidence="3">The sequence shown here is derived from an EMBL/GenBank/DDBJ whole genome shotgun (WGS) entry which is preliminary data.</text>
</comment>
<feature type="region of interest" description="Disordered" evidence="2">
    <location>
        <begin position="1"/>
        <end position="51"/>
    </location>
</feature>
<feature type="region of interest" description="Disordered" evidence="2">
    <location>
        <begin position="299"/>
        <end position="350"/>
    </location>
</feature>
<feature type="coiled-coil region" evidence="1">
    <location>
        <begin position="199"/>
        <end position="226"/>
    </location>
</feature>
<sequence length="760" mass="85542">MITSTPQPIFKENGKDSPASRETPPETTISTAEKGENREPRMKGCNETNDWERERLGPNWMDGTPFLNPDQHPLWKGFCDTHEITAERLPPFNRTLILEQYRVLEGLAERTENKLIPAEHFGKFWPRHFFPNGKPKGESSAPYDAEAAKHLEVNLRVLTYYCNGRPQIDMPDRMRNVFLESERKFLTATEKASDLVEENRHLKEQERSLREVIKTLVEEKKAMQAQWNQTRNHFNTQMKSYESRIFSLEQGNNAAALNHIKRKAILSSIQELRHRVEELASATSEIFLCSETLPEIAIPELPTATASPGKKRSLPQDGTEERITGPQRFQEGLQVETKERSSRASDGSMDDLLHVTKLDTSASQAQRAVKKLKAENVSEQTSVLTAPDIPPVDNNSSGLANLSLACLVPSANPTVREKPSRLSSVLANRGLPEKHLQKRAGVISEKKTGKKPQQNKSSGTESKGSTSRRPAGSSSMSSGKPKGFVPGQPDFTGIKTLSNKLHPDLYVLARKAKYFALMKFGVVPLKYNIPGSADFSQAEQFYALILWQGYQTKIADLLQETDRFKQLCGRKDITSFKDPGFANGDPISLTQTALDERTLTELSNIALRHLVQRNPATKKNDLQSAIRKPFRYTSIRELSDDLTKKGLIFSDEDLVQDCIDVLKPRFQQELHSCSNQIPTLLVFTPSKLTAASRFNLQTEVHFHLEEENGDLDSEAVVDVLAKEEFTFRELTDFFTAQGWKYNSGVLAKAVFNYEATSSYV</sequence>
<evidence type="ECO:0000256" key="1">
    <source>
        <dbReference type="SAM" id="Coils"/>
    </source>
</evidence>
<keyword evidence="1" id="KW-0175">Coiled coil</keyword>
<evidence type="ECO:0000256" key="2">
    <source>
        <dbReference type="SAM" id="MobiDB-lite"/>
    </source>
</evidence>
<dbReference type="AlphaFoldDB" id="A0A2B7ZHU4"/>
<proteinExistence type="predicted"/>